<dbReference type="KEGG" id="cch:Cag_0427"/>
<gene>
    <name evidence="1" type="ordered locus">Cag_0427</name>
</gene>
<dbReference type="eggNOG" id="ENOG5031E40">
    <property type="taxonomic scope" value="Bacteria"/>
</dbReference>
<protein>
    <submittedName>
        <fullName evidence="1">Uncharacterized protein</fullName>
    </submittedName>
</protein>
<dbReference type="HOGENOM" id="CLU_113662_0_0_10"/>
<organism evidence="1">
    <name type="scientific">Chlorobium chlorochromatii (strain CaD3)</name>
    <dbReference type="NCBI Taxonomy" id="340177"/>
    <lineage>
        <taxon>Bacteria</taxon>
        <taxon>Pseudomonadati</taxon>
        <taxon>Chlorobiota</taxon>
        <taxon>Chlorobiia</taxon>
        <taxon>Chlorobiales</taxon>
        <taxon>Chlorobiaceae</taxon>
        <taxon>Chlorobium/Pelodictyon group</taxon>
        <taxon>Chlorobium</taxon>
    </lineage>
</organism>
<evidence type="ECO:0000313" key="1">
    <source>
        <dbReference type="EMBL" id="ABB27700.1"/>
    </source>
</evidence>
<dbReference type="OrthoDB" id="7596615at2"/>
<dbReference type="STRING" id="340177.Cag_0427"/>
<name>Q3ATH5_CHLCH</name>
<proteinExistence type="predicted"/>
<sequence length="205" mass="23443">MAFNQNVFVNCPFDKTFYPLLRPLLFTIIYLGLKPRIATERLDSGEARITKIVELIEDSKYAIHDLSRIKATKKGEFYRLNMPFELGIDVGCRLFKGGEHEHKKCLILVAEPYNYQAAISDLSNSDVANHHKETPEDVVIEVRNWLSATCGLEADGPSRIWDAFNVFMGDNYSALIARGFSKQDIEKLPVQELIQSMERWVTENV</sequence>
<dbReference type="AlphaFoldDB" id="Q3ATH5"/>
<accession>Q3ATH5</accession>
<reference evidence="1" key="1">
    <citation type="submission" date="2005-08" db="EMBL/GenBank/DDBJ databases">
        <title>Complete sequence of Chlorobium chlorochromatii CaD3.</title>
        <authorList>
            <person name="Copeland A."/>
            <person name="Lucas S."/>
            <person name="Lapidus A."/>
            <person name="Barry K."/>
            <person name="Detter J.C."/>
            <person name="Glavina T."/>
            <person name="Hammon N."/>
            <person name="Israni S."/>
            <person name="Pitluck S."/>
            <person name="Bryant D."/>
            <person name="Schmutz J."/>
            <person name="Larimer F."/>
            <person name="Land M."/>
            <person name="Kyrpides N."/>
            <person name="Ivanova N."/>
            <person name="Richardson P."/>
        </authorList>
    </citation>
    <scope>NUCLEOTIDE SEQUENCE [LARGE SCALE GENOMIC DNA]</scope>
    <source>
        <strain evidence="1">CaD3</strain>
    </source>
</reference>
<dbReference type="EMBL" id="CP000108">
    <property type="protein sequence ID" value="ABB27700.1"/>
    <property type="molecule type" value="Genomic_DNA"/>
</dbReference>